<name>A0A8H4RLV0_9HELO</name>
<evidence type="ECO:0000313" key="1">
    <source>
        <dbReference type="EMBL" id="KAF4631221.1"/>
    </source>
</evidence>
<dbReference type="AlphaFoldDB" id="A0A8H4RLV0"/>
<dbReference type="OrthoDB" id="3564839at2759"/>
<keyword evidence="2" id="KW-1185">Reference proteome</keyword>
<gene>
    <name evidence="1" type="ORF">G7Y89_g6913</name>
</gene>
<proteinExistence type="predicted"/>
<organism evidence="1 2">
    <name type="scientific">Cudoniella acicularis</name>
    <dbReference type="NCBI Taxonomy" id="354080"/>
    <lineage>
        <taxon>Eukaryota</taxon>
        <taxon>Fungi</taxon>
        <taxon>Dikarya</taxon>
        <taxon>Ascomycota</taxon>
        <taxon>Pezizomycotina</taxon>
        <taxon>Leotiomycetes</taxon>
        <taxon>Helotiales</taxon>
        <taxon>Tricladiaceae</taxon>
        <taxon>Cudoniella</taxon>
    </lineage>
</organism>
<dbReference type="EMBL" id="JAAMPI010000465">
    <property type="protein sequence ID" value="KAF4631221.1"/>
    <property type="molecule type" value="Genomic_DNA"/>
</dbReference>
<sequence length="397" mass="44205">MGNSVSTDTYLSKSPCSARNITWQFIHNNGVLPSSYAQCPDAQAILDHHCCDDFTCHPNTWFDKEFSRYGLDNWDGLGSPYPGEVPDNNWSCLKLYHGGKLDLNITLVDKREVNVVPTPPVEAMADKLVHPQSLPIRKPPDILEERAENILTLKPEGISQATRARLVPHPPPSIRPKPPILPKSANEAVEVKNLGVAFSSDPTDSMPISTLESFPTLSDNFLGGFLANIGRKVYFGLFGSITVPEDEEDDVEEFFEEIIKELENNSTMSVIKHITLTHFTQIIPSPARSISSQHINPEKLQQKSETAQRQKRTLIQVPRPTEPVTLPEKKVQHAAELTAIHLADGFQKSNSSASIILQTMQPKRHFPDTSPMLLHATALRIMKRRMHGAPSFTSSIT</sequence>
<protein>
    <submittedName>
        <fullName evidence="1">Uncharacterized protein</fullName>
    </submittedName>
</protein>
<evidence type="ECO:0000313" key="2">
    <source>
        <dbReference type="Proteomes" id="UP000566819"/>
    </source>
</evidence>
<dbReference type="Proteomes" id="UP000566819">
    <property type="component" value="Unassembled WGS sequence"/>
</dbReference>
<reference evidence="1 2" key="1">
    <citation type="submission" date="2020-03" db="EMBL/GenBank/DDBJ databases">
        <title>Draft Genome Sequence of Cudoniella acicularis.</title>
        <authorList>
            <person name="Buettner E."/>
            <person name="Kellner H."/>
        </authorList>
    </citation>
    <scope>NUCLEOTIDE SEQUENCE [LARGE SCALE GENOMIC DNA]</scope>
    <source>
        <strain evidence="1 2">DSM 108380</strain>
    </source>
</reference>
<comment type="caution">
    <text evidence="1">The sequence shown here is derived from an EMBL/GenBank/DDBJ whole genome shotgun (WGS) entry which is preliminary data.</text>
</comment>
<accession>A0A8H4RLV0</accession>